<dbReference type="Proteomes" id="UP000324748">
    <property type="component" value="Unassembled WGS sequence"/>
</dbReference>
<dbReference type="OrthoDB" id="424465at2759"/>
<reference evidence="3 4" key="1">
    <citation type="submission" date="2019-05" db="EMBL/GenBank/DDBJ databases">
        <title>Emergence of the Ug99 lineage of the wheat stem rust pathogen through somatic hybridization.</title>
        <authorList>
            <person name="Li F."/>
            <person name="Upadhyaya N.M."/>
            <person name="Sperschneider J."/>
            <person name="Matny O."/>
            <person name="Nguyen-Phuc H."/>
            <person name="Mago R."/>
            <person name="Raley C."/>
            <person name="Miller M.E."/>
            <person name="Silverstein K.A.T."/>
            <person name="Henningsen E."/>
            <person name="Hirsch C.D."/>
            <person name="Visser B."/>
            <person name="Pretorius Z.A."/>
            <person name="Steffenson B.J."/>
            <person name="Schwessinger B."/>
            <person name="Dodds P.N."/>
            <person name="Figueroa M."/>
        </authorList>
    </citation>
    <scope>NUCLEOTIDE SEQUENCE [LARGE SCALE GENOMIC DNA]</scope>
    <source>
        <strain evidence="3">21-0</strain>
    </source>
</reference>
<comment type="caution">
    <text evidence="3">The sequence shown here is derived from an EMBL/GenBank/DDBJ whole genome shotgun (WGS) entry which is preliminary data.</text>
</comment>
<organism evidence="3 4">
    <name type="scientific">Puccinia graminis f. sp. tritici</name>
    <dbReference type="NCBI Taxonomy" id="56615"/>
    <lineage>
        <taxon>Eukaryota</taxon>
        <taxon>Fungi</taxon>
        <taxon>Dikarya</taxon>
        <taxon>Basidiomycota</taxon>
        <taxon>Pucciniomycotina</taxon>
        <taxon>Pucciniomycetes</taxon>
        <taxon>Pucciniales</taxon>
        <taxon>Pucciniaceae</taxon>
        <taxon>Puccinia</taxon>
    </lineage>
</organism>
<evidence type="ECO:0000313" key="4">
    <source>
        <dbReference type="Proteomes" id="UP000324748"/>
    </source>
</evidence>
<dbReference type="CDD" id="cd09917">
    <property type="entry name" value="F-box_SF"/>
    <property type="match status" value="1"/>
</dbReference>
<dbReference type="PROSITE" id="PS51184">
    <property type="entry name" value="JMJC"/>
    <property type="match status" value="1"/>
</dbReference>
<sequence>MSHALTVEQASTLQAHPLGGPTSPEGSVSKGAGAVMLIISPAYCPRTGSSTQPSINPRSIKPLGNLILSPPDAYAARAKSLGKLSILPDELLLLIFSELSPPELHDCQAVSTYFFAWCAGLDGLWKPGFISENHGCLSDWRGSWRSSYILKFIGSPKKHGLDRLSDRLPTDSIRVPNVFSDVLFQPILCVNHSISSIIAHLVGSRKFHSNIRKLTVKEPRAFQHSNRPMILKELIEDWPAYSRSSSHRWTLESLTQRYPNLQFRAESTLTTLEDYREYHDNCQLDESPVYLFDSQFVEKSSTPRFNRGLADDFSVPEIFQQDLFSCLGDQRPDYRWLIIGPARSGSTWHIDPNGTSAWNAVITGKKYWICFPPHTTPPGVMVNEDESEVESPLSISEWFLNYYEFAKKTYGSFAKDPETRGLMLEGVCEAGETFFVPSGWWHLVVNLEPSIAITQNFVSDNELGSVLHFMKHKPDQLSGFKFDSRKELMTGGGCSDSPTDKLSSSILETFISQLSRSQKVSEQTLSLALNSVEQIESERNHNRTTRLELQRNGEEANHQAKKRKNQSSDRPDSSTSSSMWNEIKRSKLNLISGHLNKQSDDAADIAQHCNSLVGNDATEPSPDAGGFKFGFDLE</sequence>
<dbReference type="InterPro" id="IPR001810">
    <property type="entry name" value="F-box_dom"/>
</dbReference>
<proteinExistence type="predicted"/>
<evidence type="ECO:0000256" key="1">
    <source>
        <dbReference type="SAM" id="MobiDB-lite"/>
    </source>
</evidence>
<dbReference type="InterPro" id="IPR050910">
    <property type="entry name" value="JMJD6_ArgDemeth/LysHydrox"/>
</dbReference>
<dbReference type="InterPro" id="IPR003347">
    <property type="entry name" value="JmjC_dom"/>
</dbReference>
<dbReference type="GO" id="GO:0005634">
    <property type="term" value="C:nucleus"/>
    <property type="evidence" value="ECO:0007669"/>
    <property type="project" value="TreeGrafter"/>
</dbReference>
<dbReference type="AlphaFoldDB" id="A0A5B0LYY9"/>
<dbReference type="SUPFAM" id="SSF81383">
    <property type="entry name" value="F-box domain"/>
    <property type="match status" value="1"/>
</dbReference>
<dbReference type="SUPFAM" id="SSF51197">
    <property type="entry name" value="Clavaminate synthase-like"/>
    <property type="match status" value="1"/>
</dbReference>
<dbReference type="InterPro" id="IPR036047">
    <property type="entry name" value="F-box-like_dom_sf"/>
</dbReference>
<accession>A0A5B0LYY9</accession>
<dbReference type="PANTHER" id="PTHR12480:SF21">
    <property type="entry name" value="JMJC DOMAIN-CONTAINING PROTEIN 8"/>
    <property type="match status" value="1"/>
</dbReference>
<name>A0A5B0LYY9_PUCGR</name>
<feature type="compositionally biased region" description="Basic and acidic residues" evidence="1">
    <location>
        <begin position="536"/>
        <end position="558"/>
    </location>
</feature>
<dbReference type="Gene3D" id="1.20.1280.50">
    <property type="match status" value="1"/>
</dbReference>
<keyword evidence="4" id="KW-1185">Reference proteome</keyword>
<dbReference type="SMART" id="SM00558">
    <property type="entry name" value="JmjC"/>
    <property type="match status" value="1"/>
</dbReference>
<protein>
    <recommendedName>
        <fullName evidence="2">JmjC domain-containing protein</fullName>
    </recommendedName>
</protein>
<feature type="domain" description="JmjC" evidence="2">
    <location>
        <begin position="304"/>
        <end position="474"/>
    </location>
</feature>
<feature type="region of interest" description="Disordered" evidence="1">
    <location>
        <begin position="613"/>
        <end position="634"/>
    </location>
</feature>
<gene>
    <name evidence="3" type="ORF">PGT21_002172</name>
</gene>
<evidence type="ECO:0000259" key="2">
    <source>
        <dbReference type="PROSITE" id="PS51184"/>
    </source>
</evidence>
<dbReference type="Gene3D" id="2.60.120.650">
    <property type="entry name" value="Cupin"/>
    <property type="match status" value="1"/>
</dbReference>
<dbReference type="PANTHER" id="PTHR12480">
    <property type="entry name" value="ARGININE DEMETHYLASE AND LYSYL-HYDROXYLASE JMJD"/>
    <property type="match status" value="1"/>
</dbReference>
<dbReference type="GO" id="GO:0000987">
    <property type="term" value="F:cis-regulatory region sequence-specific DNA binding"/>
    <property type="evidence" value="ECO:0007669"/>
    <property type="project" value="TreeGrafter"/>
</dbReference>
<dbReference type="Pfam" id="PF13621">
    <property type="entry name" value="Cupin_8"/>
    <property type="match status" value="1"/>
</dbReference>
<dbReference type="Pfam" id="PF12937">
    <property type="entry name" value="F-box-like"/>
    <property type="match status" value="1"/>
</dbReference>
<evidence type="ECO:0000313" key="3">
    <source>
        <dbReference type="EMBL" id="KAA1068794.1"/>
    </source>
</evidence>
<dbReference type="EMBL" id="VSWC01000183">
    <property type="protein sequence ID" value="KAA1068794.1"/>
    <property type="molecule type" value="Genomic_DNA"/>
</dbReference>
<feature type="region of interest" description="Disordered" evidence="1">
    <location>
        <begin position="535"/>
        <end position="580"/>
    </location>
</feature>
<dbReference type="InterPro" id="IPR041667">
    <property type="entry name" value="Cupin_8"/>
</dbReference>